<comment type="caution">
    <text evidence="2">The sequence shown here is derived from an EMBL/GenBank/DDBJ whole genome shotgun (WGS) entry which is preliminary data.</text>
</comment>
<dbReference type="InterPro" id="IPR053188">
    <property type="entry name" value="FkbM_Methyltransferase"/>
</dbReference>
<keyword evidence="3" id="KW-1185">Reference proteome</keyword>
<protein>
    <recommendedName>
        <fullName evidence="1">Methyltransferase FkbM domain-containing protein</fullName>
    </recommendedName>
</protein>
<evidence type="ECO:0000313" key="3">
    <source>
        <dbReference type="Proteomes" id="UP000630353"/>
    </source>
</evidence>
<dbReference type="GO" id="GO:0008171">
    <property type="term" value="F:O-methyltransferase activity"/>
    <property type="evidence" value="ECO:0007669"/>
    <property type="project" value="TreeGrafter"/>
</dbReference>
<dbReference type="InterPro" id="IPR006342">
    <property type="entry name" value="FkbM_mtfrase"/>
</dbReference>
<dbReference type="AlphaFoldDB" id="A0A919CQW0"/>
<accession>A0A919CQW0</accession>
<dbReference type="InterPro" id="IPR029063">
    <property type="entry name" value="SAM-dependent_MTases_sf"/>
</dbReference>
<dbReference type="SUPFAM" id="SSF53335">
    <property type="entry name" value="S-adenosyl-L-methionine-dependent methyltransferases"/>
    <property type="match status" value="1"/>
</dbReference>
<proteinExistence type="predicted"/>
<evidence type="ECO:0000313" key="2">
    <source>
        <dbReference type="EMBL" id="GHD57105.1"/>
    </source>
</evidence>
<dbReference type="Proteomes" id="UP000630353">
    <property type="component" value="Unassembled WGS sequence"/>
</dbReference>
<evidence type="ECO:0000259" key="1">
    <source>
        <dbReference type="Pfam" id="PF05050"/>
    </source>
</evidence>
<reference evidence="2" key="1">
    <citation type="journal article" date="2014" name="Int. J. Syst. Evol. Microbiol.">
        <title>Complete genome sequence of Corynebacterium casei LMG S-19264T (=DSM 44701T), isolated from a smear-ripened cheese.</title>
        <authorList>
            <consortium name="US DOE Joint Genome Institute (JGI-PGF)"/>
            <person name="Walter F."/>
            <person name="Albersmeier A."/>
            <person name="Kalinowski J."/>
            <person name="Ruckert C."/>
        </authorList>
    </citation>
    <scope>NUCLEOTIDE SEQUENCE</scope>
    <source>
        <strain evidence="2">KCTC 42651</strain>
    </source>
</reference>
<dbReference type="PANTHER" id="PTHR36973">
    <property type="entry name" value="SLL1456 PROTEIN-RELATED"/>
    <property type="match status" value="1"/>
</dbReference>
<name>A0A919CQW0_9PROT</name>
<gene>
    <name evidence="2" type="ORF">GCM10017083_38110</name>
</gene>
<feature type="domain" description="Methyltransferase FkbM" evidence="1">
    <location>
        <begin position="257"/>
        <end position="409"/>
    </location>
</feature>
<dbReference type="PANTHER" id="PTHR36973:SF4">
    <property type="entry name" value="NODULATION PROTEIN"/>
    <property type="match status" value="1"/>
</dbReference>
<sequence>MAERGAAAPAVRAANRTGGPALSIEADIRRQVHGLAKRGDHASMIRLLSGALLKLGCPADLSIALLDALRAAGDVAAIGRTARRLARHSPEPDRIAREAARRLPLDSPEAQGLLRLASLVAPGDPTAIAGLVLCLDARGDQGTALRYSRRHEAASGERGTLLRRMAYETWQGQRWRAAVPWFERLADTVPRNLIIRSYLQNAVEKSSRDMVFPGAYPIAGLADRLLPAGDRTSVLFVGARGENLDIRFRGIPANRLEVIGVDPELAKASDPASTGIAVRYLRDALSDREEERTFYETSSGGGSSLFRPSPSAARYMSPVGRSWGEMLEVAAEHRMRTTSVDAIRARGDLGRVDALYVNIQGGELAVLEGGREAFADTVAVQVETSFISHYEGAPDWRAVDRELLAQGFVLVDVRNLMTAGRTKVGFRAHPDNRLGYDRWPSWQLAEAHLLYLRDPVEPANRGVRLFRRTRDWLVFALWAEYYGQVEIALEALMTLVDEPGIVDDPEQVAGIAGAIGPITERYRSYLRVLYP</sequence>
<dbReference type="EMBL" id="BMZS01000009">
    <property type="protein sequence ID" value="GHD57105.1"/>
    <property type="molecule type" value="Genomic_DNA"/>
</dbReference>
<reference evidence="2" key="2">
    <citation type="submission" date="2020-09" db="EMBL/GenBank/DDBJ databases">
        <authorList>
            <person name="Sun Q."/>
            <person name="Kim S."/>
        </authorList>
    </citation>
    <scope>NUCLEOTIDE SEQUENCE</scope>
    <source>
        <strain evidence="2">KCTC 42651</strain>
    </source>
</reference>
<dbReference type="Pfam" id="PF05050">
    <property type="entry name" value="Methyltransf_21"/>
    <property type="match status" value="1"/>
</dbReference>
<organism evidence="2 3">
    <name type="scientific">Thalassobaculum fulvum</name>
    <dbReference type="NCBI Taxonomy" id="1633335"/>
    <lineage>
        <taxon>Bacteria</taxon>
        <taxon>Pseudomonadati</taxon>
        <taxon>Pseudomonadota</taxon>
        <taxon>Alphaproteobacteria</taxon>
        <taxon>Rhodospirillales</taxon>
        <taxon>Thalassobaculaceae</taxon>
        <taxon>Thalassobaculum</taxon>
    </lineage>
</organism>